<keyword evidence="3" id="KW-0804">Transcription</keyword>
<dbReference type="Pfam" id="PF12833">
    <property type="entry name" value="HTH_18"/>
    <property type="match status" value="1"/>
</dbReference>
<evidence type="ECO:0000313" key="8">
    <source>
        <dbReference type="Proteomes" id="UP001595556"/>
    </source>
</evidence>
<accession>A0ABV7H970</accession>
<evidence type="ECO:0000256" key="5">
    <source>
        <dbReference type="SAM" id="Phobius"/>
    </source>
</evidence>
<feature type="region of interest" description="Disordered" evidence="4">
    <location>
        <begin position="240"/>
        <end position="310"/>
    </location>
</feature>
<dbReference type="RefSeq" id="WP_377305802.1">
    <property type="nucleotide sequence ID" value="NZ_CP180191.1"/>
</dbReference>
<feature type="region of interest" description="Disordered" evidence="4">
    <location>
        <begin position="329"/>
        <end position="386"/>
    </location>
</feature>
<keyword evidence="2" id="KW-0238">DNA-binding</keyword>
<keyword evidence="5" id="KW-0472">Membrane</keyword>
<evidence type="ECO:0000259" key="6">
    <source>
        <dbReference type="PROSITE" id="PS01124"/>
    </source>
</evidence>
<dbReference type="SUPFAM" id="SSF46689">
    <property type="entry name" value="Homeodomain-like"/>
    <property type="match status" value="1"/>
</dbReference>
<feature type="transmembrane region" description="Helical" evidence="5">
    <location>
        <begin position="100"/>
        <end position="121"/>
    </location>
</feature>
<feature type="domain" description="HTH araC/xylS-type" evidence="6">
    <location>
        <begin position="399"/>
        <end position="500"/>
    </location>
</feature>
<evidence type="ECO:0000256" key="2">
    <source>
        <dbReference type="ARBA" id="ARBA00023125"/>
    </source>
</evidence>
<evidence type="ECO:0000256" key="1">
    <source>
        <dbReference type="ARBA" id="ARBA00023015"/>
    </source>
</evidence>
<dbReference type="SMART" id="SM00342">
    <property type="entry name" value="HTH_ARAC"/>
    <property type="match status" value="1"/>
</dbReference>
<dbReference type="EMBL" id="JBHRTI010000010">
    <property type="protein sequence ID" value="MFC3149211.1"/>
    <property type="molecule type" value="Genomic_DNA"/>
</dbReference>
<proteinExistence type="predicted"/>
<dbReference type="Gene3D" id="1.10.10.60">
    <property type="entry name" value="Homeodomain-like"/>
    <property type="match status" value="2"/>
</dbReference>
<keyword evidence="1" id="KW-0805">Transcription regulation</keyword>
<evidence type="ECO:0000256" key="3">
    <source>
        <dbReference type="ARBA" id="ARBA00023163"/>
    </source>
</evidence>
<feature type="transmembrane region" description="Helical" evidence="5">
    <location>
        <begin position="185"/>
        <end position="203"/>
    </location>
</feature>
<feature type="transmembrane region" description="Helical" evidence="5">
    <location>
        <begin position="38"/>
        <end position="58"/>
    </location>
</feature>
<keyword evidence="5" id="KW-0812">Transmembrane</keyword>
<protein>
    <submittedName>
        <fullName evidence="7">Helix-turn-helix domain-containing protein</fullName>
    </submittedName>
</protein>
<feature type="compositionally biased region" description="Pro residues" evidence="4">
    <location>
        <begin position="267"/>
        <end position="277"/>
    </location>
</feature>
<dbReference type="InterPro" id="IPR009057">
    <property type="entry name" value="Homeodomain-like_sf"/>
</dbReference>
<dbReference type="InterPro" id="IPR018062">
    <property type="entry name" value="HTH_AraC-typ_CS"/>
</dbReference>
<dbReference type="InterPro" id="IPR018060">
    <property type="entry name" value="HTH_AraC"/>
</dbReference>
<comment type="caution">
    <text evidence="7">The sequence shown here is derived from an EMBL/GenBank/DDBJ whole genome shotgun (WGS) entry which is preliminary data.</text>
</comment>
<organism evidence="7 8">
    <name type="scientific">Piscinibacterium candidicorallinum</name>
    <dbReference type="NCBI Taxonomy" id="1793872"/>
    <lineage>
        <taxon>Bacteria</taxon>
        <taxon>Pseudomonadati</taxon>
        <taxon>Pseudomonadota</taxon>
        <taxon>Betaproteobacteria</taxon>
        <taxon>Burkholderiales</taxon>
        <taxon>Piscinibacterium</taxon>
    </lineage>
</organism>
<dbReference type="InterPro" id="IPR020449">
    <property type="entry name" value="Tscrpt_reg_AraC-type_HTH"/>
</dbReference>
<dbReference type="PANTHER" id="PTHR43280:SF29">
    <property type="entry name" value="ARAC-FAMILY TRANSCRIPTIONAL REGULATOR"/>
    <property type="match status" value="1"/>
</dbReference>
<keyword evidence="8" id="KW-1185">Reference proteome</keyword>
<dbReference type="PROSITE" id="PS01124">
    <property type="entry name" value="HTH_ARAC_FAMILY_2"/>
    <property type="match status" value="1"/>
</dbReference>
<dbReference type="PRINTS" id="PR00032">
    <property type="entry name" value="HTHARAC"/>
</dbReference>
<feature type="transmembrane region" description="Helical" evidence="5">
    <location>
        <begin position="6"/>
        <end position="26"/>
    </location>
</feature>
<feature type="transmembrane region" description="Helical" evidence="5">
    <location>
        <begin position="70"/>
        <end position="88"/>
    </location>
</feature>
<feature type="compositionally biased region" description="Pro residues" evidence="4">
    <location>
        <begin position="243"/>
        <end position="258"/>
    </location>
</feature>
<reference evidence="8" key="1">
    <citation type="journal article" date="2019" name="Int. J. Syst. Evol. Microbiol.">
        <title>The Global Catalogue of Microorganisms (GCM) 10K type strain sequencing project: providing services to taxonomists for standard genome sequencing and annotation.</title>
        <authorList>
            <consortium name="The Broad Institute Genomics Platform"/>
            <consortium name="The Broad Institute Genome Sequencing Center for Infectious Disease"/>
            <person name="Wu L."/>
            <person name="Ma J."/>
        </authorList>
    </citation>
    <scope>NUCLEOTIDE SEQUENCE [LARGE SCALE GENOMIC DNA]</scope>
    <source>
        <strain evidence="8">KCTC 52168</strain>
    </source>
</reference>
<keyword evidence="5" id="KW-1133">Transmembrane helix</keyword>
<dbReference type="PROSITE" id="PS00041">
    <property type="entry name" value="HTH_ARAC_FAMILY_1"/>
    <property type="match status" value="1"/>
</dbReference>
<dbReference type="Proteomes" id="UP001595556">
    <property type="component" value="Unassembled WGS sequence"/>
</dbReference>
<evidence type="ECO:0000313" key="7">
    <source>
        <dbReference type="EMBL" id="MFC3149211.1"/>
    </source>
</evidence>
<gene>
    <name evidence="7" type="ORF">ACFOEN_16435</name>
</gene>
<name>A0ABV7H970_9BURK</name>
<feature type="transmembrane region" description="Helical" evidence="5">
    <location>
        <begin position="141"/>
        <end position="164"/>
    </location>
</feature>
<dbReference type="PANTHER" id="PTHR43280">
    <property type="entry name" value="ARAC-FAMILY TRANSCRIPTIONAL REGULATOR"/>
    <property type="match status" value="1"/>
</dbReference>
<evidence type="ECO:0000256" key="4">
    <source>
        <dbReference type="SAM" id="MobiDB-lite"/>
    </source>
</evidence>
<sequence>MFSTGVAQHVLTAGIALALAYAVLVLAQRHNRAAHRWLALFLLCMACMGVSESIGMGARADAALLRWQGFVAWSVAALAPALFMYVRHLLSAPPLARWQVVLQFLPALVVGAPLVLIGLMHPDAEFWRTHAQIGAEAGQRTSGFLSALLALQWAAYGVAAWLLLQNYRLRLLAQYSNIDQRRMGWLGTLIACLPALLLLWLLARLGGPSVALLIDTLYVPVGVAVLATLALRQPAVLLEPIDPHPPSPPLPSRPPPAPVRRLAGEPRVPPAAPPAPPAAVLAEQSSSPTFAHPPDPASAPARASASQDYTRPAAGALAIAQPAAEAATTAQRVAQAEPEDKQAGAAAESRLNEGLAESADDAASQTAGREARALDESAGAPSSSAEDEARWAALQARLDELLATERPYLDNDLSLATLAQMLQTSTHHLSYVLNQRLGQSFYDLINERRVREVQRCLRDPAYARQSILEIALDSGFSSKATFNAAFRKHAGTTPSAYRQQAAP</sequence>